<name>A0A5A7VKJ1_CUCMM</name>
<proteinExistence type="predicted"/>
<dbReference type="CDD" id="cd00303">
    <property type="entry name" value="retropepsin_like"/>
    <property type="match status" value="1"/>
</dbReference>
<sequence>MKMKMSSIHHILADDASKIRTGCKILPREIRRPERAEPSHLENAYEIEQLKKLEATVFEGSIDPTNKEEEGWWKSILTKRSKYQRSFFVAKYERKYTELLRYADVIVASKHHKCCRFERGMCSEICTPVTIIEIWLDFSQLVATALRVEQSIAKGKSTTESNHKVSVGNGFRGRDQWRFTPRVNVSCHQDFKSCLVGNHRGCQDIPRKIAHKGTSGVRKKEVVGRPKQQGKVYALTQQETEDAPDVITGMILISNVPAVVLFDLGVMSSFVSSTFLIKLNRMLEPLYEELVIYTSVGDALFVNEVLVNCEVLVECISMLMDLLPLKLQRLDAILGTNFLFTHHASMDCHRKEVIFRKPGFAELVFRGRRKIILMSLILVLKADKLQRKGCTSFLAYVVEL</sequence>
<keyword evidence="1" id="KW-0548">Nucleotidyltransferase</keyword>
<evidence type="ECO:0000313" key="2">
    <source>
        <dbReference type="Proteomes" id="UP000321393"/>
    </source>
</evidence>
<comment type="caution">
    <text evidence="1">The sequence shown here is derived from an EMBL/GenBank/DDBJ whole genome shotgun (WGS) entry which is preliminary data.</text>
</comment>
<dbReference type="EMBL" id="SSTE01000369">
    <property type="protein sequence ID" value="KAA0067720.1"/>
    <property type="molecule type" value="Genomic_DNA"/>
</dbReference>
<dbReference type="AlphaFoldDB" id="A0A5A7VKJ1"/>
<dbReference type="Gene3D" id="2.40.70.10">
    <property type="entry name" value="Acid Proteases"/>
    <property type="match status" value="1"/>
</dbReference>
<reference evidence="1 2" key="1">
    <citation type="submission" date="2019-08" db="EMBL/GenBank/DDBJ databases">
        <title>Draft genome sequences of two oriental melons (Cucumis melo L. var makuwa).</title>
        <authorList>
            <person name="Kwon S.-Y."/>
        </authorList>
    </citation>
    <scope>NUCLEOTIDE SEQUENCE [LARGE SCALE GENOMIC DNA]</scope>
    <source>
        <strain evidence="2">cv. SW 3</strain>
        <tissue evidence="1">Leaf</tissue>
    </source>
</reference>
<dbReference type="InterPro" id="IPR021109">
    <property type="entry name" value="Peptidase_aspartic_dom_sf"/>
</dbReference>
<protein>
    <submittedName>
        <fullName evidence="1">Reverse transcriptase</fullName>
    </submittedName>
</protein>
<evidence type="ECO:0000313" key="1">
    <source>
        <dbReference type="EMBL" id="KAA0067720.1"/>
    </source>
</evidence>
<gene>
    <name evidence="1" type="ORF">E6C27_scaffold352G00300</name>
</gene>
<dbReference type="GO" id="GO:0003964">
    <property type="term" value="F:RNA-directed DNA polymerase activity"/>
    <property type="evidence" value="ECO:0007669"/>
    <property type="project" value="UniProtKB-KW"/>
</dbReference>
<dbReference type="Proteomes" id="UP000321393">
    <property type="component" value="Unassembled WGS sequence"/>
</dbReference>
<accession>A0A5A7VKJ1</accession>
<dbReference type="Pfam" id="PF08284">
    <property type="entry name" value="RVP_2"/>
    <property type="match status" value="1"/>
</dbReference>
<keyword evidence="1" id="KW-0808">Transferase</keyword>
<organism evidence="1 2">
    <name type="scientific">Cucumis melo var. makuwa</name>
    <name type="common">Oriental melon</name>
    <dbReference type="NCBI Taxonomy" id="1194695"/>
    <lineage>
        <taxon>Eukaryota</taxon>
        <taxon>Viridiplantae</taxon>
        <taxon>Streptophyta</taxon>
        <taxon>Embryophyta</taxon>
        <taxon>Tracheophyta</taxon>
        <taxon>Spermatophyta</taxon>
        <taxon>Magnoliopsida</taxon>
        <taxon>eudicotyledons</taxon>
        <taxon>Gunneridae</taxon>
        <taxon>Pentapetalae</taxon>
        <taxon>rosids</taxon>
        <taxon>fabids</taxon>
        <taxon>Cucurbitales</taxon>
        <taxon>Cucurbitaceae</taxon>
        <taxon>Benincaseae</taxon>
        <taxon>Cucumis</taxon>
    </lineage>
</organism>
<keyword evidence="1" id="KW-0695">RNA-directed DNA polymerase</keyword>